<keyword evidence="6" id="KW-1278">Translocase</keyword>
<proteinExistence type="predicted"/>
<dbReference type="Pfam" id="PF13246">
    <property type="entry name" value="Cation_ATPase"/>
    <property type="match status" value="1"/>
</dbReference>
<keyword evidence="7 9" id="KW-1133">Transmembrane helix</keyword>
<evidence type="ECO:0000256" key="4">
    <source>
        <dbReference type="ARBA" id="ARBA00022741"/>
    </source>
</evidence>
<dbReference type="PANTHER" id="PTHR43294:SF21">
    <property type="entry name" value="CATION TRANSPORTING ATPASE"/>
    <property type="match status" value="1"/>
</dbReference>
<dbReference type="SUPFAM" id="SSF81665">
    <property type="entry name" value="Calcium ATPase, transmembrane domain M"/>
    <property type="match status" value="1"/>
</dbReference>
<dbReference type="PRINTS" id="PR00120">
    <property type="entry name" value="HATPASE"/>
</dbReference>
<dbReference type="Pfam" id="PF00122">
    <property type="entry name" value="E1-E2_ATPase"/>
    <property type="match status" value="1"/>
</dbReference>
<dbReference type="NCBIfam" id="TIGR01494">
    <property type="entry name" value="ATPase_P-type"/>
    <property type="match status" value="2"/>
</dbReference>
<evidence type="ECO:0000313" key="11">
    <source>
        <dbReference type="EMBL" id="UYP46299.1"/>
    </source>
</evidence>
<evidence type="ECO:0000256" key="2">
    <source>
        <dbReference type="ARBA" id="ARBA00022475"/>
    </source>
</evidence>
<dbReference type="InterPro" id="IPR036412">
    <property type="entry name" value="HAD-like_sf"/>
</dbReference>
<dbReference type="GO" id="GO:0005524">
    <property type="term" value="F:ATP binding"/>
    <property type="evidence" value="ECO:0007669"/>
    <property type="project" value="UniProtKB-KW"/>
</dbReference>
<dbReference type="Proteomes" id="UP001208689">
    <property type="component" value="Chromosome"/>
</dbReference>
<dbReference type="Pfam" id="PF00690">
    <property type="entry name" value="Cation_ATPase_N"/>
    <property type="match status" value="1"/>
</dbReference>
<sequence>MENKFLWAYELDEIFQEFQTDPKKGLTDEKAQQLLLSNGLNELPKAKQSFLRVYLAPLFNWLIIIYLIAAVIMFVAGKISGESDMKMIYITLAIVGLNCLVAIFQQARATKKLNALRELSAPSTRVIRSGQKQEIFSKKICVGDLLVLSPGDRIPADARIIQSANLRVNEASLTGESEPVKKNNGKPLKNTPLHLQNQENILFYGTFITTGTGFAIVIKTGIDTEIGKISQGLESANSNEIPIRTKLNNIGKWFGIGVILAWLIVLIVLWLSTGELKIIESLNSAMDIMPINIPLLTTIVMLTGVLKMAEHGVIIRNLTSVDSLGRVSVICSDKTGTLTKSQMCVQHVWTRGSRFKVTGSGYNPEGEIFLVDNPTIPEKVTDIQKFPHLEMLLTAGALNNNASLIKHEFELDKNKKKRSQSDWKVIGNPTEGALKALYSKINDPQKLDKFEEVMEFPFSSQAKRMSKIYKDETGDHFIFTKGASEVLMYICDKMLAENNEAVDFIIEMKLIVMNTINEYARQGYRVLSLAYRPIDEIPSDTEEGRELAESDLVYIGFVAIMDPPRDDVKDAVERCHSAGVDVVMITGDSLNTAIAIGSQISIITDKRHSAMEGNQIDDEKNFENINDVRVFARVSPTHKQTIVERYQNEGRVVAMTGDGVNDALALNMADAGVAMGIQGTDVAKEAADMVISDDSFSSIVEGIHRGRGIFANIRSVVFFFICINLFEGIVQFILYVILGKPYFLTSAFTYQWVYLSLTMHMFPGLILTFDSVSKDVMEEAPRDSEEIISNKFLILMGIYGCLLAVSMLLTYFYGTILSPVRDSNNSFGNFNSFYLFTESTRYLSEGVDPTIAKTLTMLMTTLFLCECTLALQIRRPNKSLAKSIKDDGNPFMFIVVGILLVVYLAILYIPGLQVFLAKNGLNFQFMVLNIVDWSICIFFSFICIGTFELVKLISRKKGIKF</sequence>
<dbReference type="InterPro" id="IPR023214">
    <property type="entry name" value="HAD_sf"/>
</dbReference>
<keyword evidence="12" id="KW-1185">Reference proteome</keyword>
<dbReference type="PRINTS" id="PR00119">
    <property type="entry name" value="CATATPASE"/>
</dbReference>
<dbReference type="Gene3D" id="3.40.1110.10">
    <property type="entry name" value="Calcium-transporting ATPase, cytoplasmic domain N"/>
    <property type="match status" value="1"/>
</dbReference>
<protein>
    <submittedName>
        <fullName evidence="11">Potassium-transporting ATPase ATP-binding subunit</fullName>
    </submittedName>
</protein>
<dbReference type="SUPFAM" id="SSF81660">
    <property type="entry name" value="Metal cation-transporting ATPase, ATP-binding domain N"/>
    <property type="match status" value="1"/>
</dbReference>
<feature type="transmembrane region" description="Helical" evidence="9">
    <location>
        <begin position="253"/>
        <end position="271"/>
    </location>
</feature>
<feature type="domain" description="Cation-transporting P-type ATPase N-terminal" evidence="10">
    <location>
        <begin position="5"/>
        <end position="78"/>
    </location>
</feature>
<feature type="transmembrane region" description="Helical" evidence="9">
    <location>
        <begin position="87"/>
        <end position="104"/>
    </location>
</feature>
<dbReference type="InterPro" id="IPR023299">
    <property type="entry name" value="ATPase_P-typ_cyto_dom_N"/>
</dbReference>
<accession>A0ABY6HS16</accession>
<gene>
    <name evidence="11" type="ORF">NEF87_002584</name>
</gene>
<dbReference type="InterPro" id="IPR006068">
    <property type="entry name" value="ATPase_P-typ_cation-transptr_C"/>
</dbReference>
<dbReference type="SFLD" id="SFLDF00027">
    <property type="entry name" value="p-type_atpase"/>
    <property type="match status" value="1"/>
</dbReference>
<dbReference type="PANTHER" id="PTHR43294">
    <property type="entry name" value="SODIUM/POTASSIUM-TRANSPORTING ATPASE SUBUNIT ALPHA"/>
    <property type="match status" value="1"/>
</dbReference>
<dbReference type="InterPro" id="IPR018303">
    <property type="entry name" value="ATPase_P-typ_P_site"/>
</dbReference>
<dbReference type="Gene3D" id="3.40.50.1000">
    <property type="entry name" value="HAD superfamily/HAD-like"/>
    <property type="match status" value="1"/>
</dbReference>
<organism evidence="11 12">
    <name type="scientific">Candidatus Lokiarchaeum ossiferum</name>
    <dbReference type="NCBI Taxonomy" id="2951803"/>
    <lineage>
        <taxon>Archaea</taxon>
        <taxon>Promethearchaeati</taxon>
        <taxon>Promethearchaeota</taxon>
        <taxon>Promethearchaeia</taxon>
        <taxon>Promethearchaeales</taxon>
        <taxon>Promethearchaeaceae</taxon>
        <taxon>Candidatus Lokiarchaeum</taxon>
    </lineage>
</organism>
<evidence type="ECO:0000256" key="3">
    <source>
        <dbReference type="ARBA" id="ARBA00022692"/>
    </source>
</evidence>
<dbReference type="SMART" id="SM00831">
    <property type="entry name" value="Cation_ATPase_N"/>
    <property type="match status" value="1"/>
</dbReference>
<dbReference type="InterPro" id="IPR001757">
    <property type="entry name" value="P_typ_ATPase"/>
</dbReference>
<keyword evidence="3 9" id="KW-0812">Transmembrane</keyword>
<evidence type="ECO:0000256" key="7">
    <source>
        <dbReference type="ARBA" id="ARBA00022989"/>
    </source>
</evidence>
<evidence type="ECO:0000256" key="8">
    <source>
        <dbReference type="ARBA" id="ARBA00023136"/>
    </source>
</evidence>
<feature type="transmembrane region" description="Helical" evidence="9">
    <location>
        <begin position="716"/>
        <end position="738"/>
    </location>
</feature>
<evidence type="ECO:0000256" key="9">
    <source>
        <dbReference type="SAM" id="Phobius"/>
    </source>
</evidence>
<keyword evidence="5 11" id="KW-0067">ATP-binding</keyword>
<dbReference type="EMBL" id="CP104013">
    <property type="protein sequence ID" value="UYP46299.1"/>
    <property type="molecule type" value="Genomic_DNA"/>
</dbReference>
<keyword evidence="8 9" id="KW-0472">Membrane</keyword>
<feature type="transmembrane region" description="Helical" evidence="9">
    <location>
        <begin position="930"/>
        <end position="950"/>
    </location>
</feature>
<dbReference type="InterPro" id="IPR008250">
    <property type="entry name" value="ATPase_P-typ_transduc_dom_A_sf"/>
</dbReference>
<feature type="transmembrane region" description="Helical" evidence="9">
    <location>
        <begin position="891"/>
        <end position="910"/>
    </location>
</feature>
<dbReference type="Gene3D" id="1.20.1110.10">
    <property type="entry name" value="Calcium-transporting ATPase, transmembrane domain"/>
    <property type="match status" value="1"/>
</dbReference>
<feature type="transmembrane region" description="Helical" evidence="9">
    <location>
        <begin position="750"/>
        <end position="772"/>
    </location>
</feature>
<dbReference type="InterPro" id="IPR059000">
    <property type="entry name" value="ATPase_P-type_domA"/>
</dbReference>
<dbReference type="Gene3D" id="2.70.150.10">
    <property type="entry name" value="Calcium-transporting ATPase, cytoplasmic transduction domain A"/>
    <property type="match status" value="1"/>
</dbReference>
<dbReference type="SUPFAM" id="SSF56784">
    <property type="entry name" value="HAD-like"/>
    <property type="match status" value="1"/>
</dbReference>
<feature type="transmembrane region" description="Helical" evidence="9">
    <location>
        <begin position="792"/>
        <end position="813"/>
    </location>
</feature>
<comment type="subcellular location">
    <subcellularLocation>
        <location evidence="1">Cell membrane</location>
        <topology evidence="1">Multi-pass membrane protein</topology>
    </subcellularLocation>
</comment>
<dbReference type="InterPro" id="IPR023298">
    <property type="entry name" value="ATPase_P-typ_TM_dom_sf"/>
</dbReference>
<dbReference type="InterPro" id="IPR044492">
    <property type="entry name" value="P_typ_ATPase_HD_dom"/>
</dbReference>
<evidence type="ECO:0000259" key="10">
    <source>
        <dbReference type="SMART" id="SM00831"/>
    </source>
</evidence>
<evidence type="ECO:0000256" key="5">
    <source>
        <dbReference type="ARBA" id="ARBA00022840"/>
    </source>
</evidence>
<dbReference type="Pfam" id="PF00689">
    <property type="entry name" value="Cation_ATPase_C"/>
    <property type="match status" value="1"/>
</dbReference>
<keyword evidence="2" id="KW-1003">Cell membrane</keyword>
<name>A0ABY6HS16_9ARCH</name>
<evidence type="ECO:0000256" key="1">
    <source>
        <dbReference type="ARBA" id="ARBA00004651"/>
    </source>
</evidence>
<feature type="transmembrane region" description="Helical" evidence="9">
    <location>
        <begin position="53"/>
        <end position="75"/>
    </location>
</feature>
<keyword evidence="4" id="KW-0547">Nucleotide-binding</keyword>
<feature type="transmembrane region" description="Helical" evidence="9">
    <location>
        <begin position="851"/>
        <end position="871"/>
    </location>
</feature>
<evidence type="ECO:0000256" key="6">
    <source>
        <dbReference type="ARBA" id="ARBA00022967"/>
    </source>
</evidence>
<dbReference type="InterPro" id="IPR004014">
    <property type="entry name" value="ATPase_P-typ_cation-transptr_N"/>
</dbReference>
<dbReference type="SFLD" id="SFLDG00002">
    <property type="entry name" value="C1.7:_P-type_atpase_like"/>
    <property type="match status" value="1"/>
</dbReference>
<dbReference type="SFLD" id="SFLDS00003">
    <property type="entry name" value="Haloacid_Dehalogenase"/>
    <property type="match status" value="1"/>
</dbReference>
<reference evidence="11" key="1">
    <citation type="submission" date="2022-09" db="EMBL/GenBank/DDBJ databases">
        <title>Actin cytoskeleton and complex cell architecture in an #Asgard archaeon.</title>
        <authorList>
            <person name="Ponce Toledo R.I."/>
            <person name="Schleper C."/>
            <person name="Rodrigues Oliveira T."/>
            <person name="Wollweber F."/>
            <person name="Xu J."/>
            <person name="Rittmann S."/>
            <person name="Klingl A."/>
            <person name="Pilhofer M."/>
        </authorList>
    </citation>
    <scope>NUCLEOTIDE SEQUENCE</scope>
    <source>
        <strain evidence="11">B-35</strain>
    </source>
</reference>
<feature type="transmembrane region" description="Helical" evidence="9">
    <location>
        <begin position="291"/>
        <end position="309"/>
    </location>
</feature>
<dbReference type="InterPro" id="IPR050510">
    <property type="entry name" value="Cation_transp_ATPase_P-type"/>
</dbReference>
<dbReference type="PROSITE" id="PS00154">
    <property type="entry name" value="ATPASE_E1_E2"/>
    <property type="match status" value="1"/>
</dbReference>
<dbReference type="SUPFAM" id="SSF81653">
    <property type="entry name" value="Calcium ATPase, transduction domain A"/>
    <property type="match status" value="1"/>
</dbReference>
<evidence type="ECO:0000313" key="12">
    <source>
        <dbReference type="Proteomes" id="UP001208689"/>
    </source>
</evidence>